<dbReference type="InterPro" id="IPR042099">
    <property type="entry name" value="ANL_N_sf"/>
</dbReference>
<evidence type="ECO:0000313" key="4">
    <source>
        <dbReference type="Proteomes" id="UP001500187"/>
    </source>
</evidence>
<evidence type="ECO:0000313" key="3">
    <source>
        <dbReference type="EMBL" id="GAA4795231.1"/>
    </source>
</evidence>
<dbReference type="InterPro" id="IPR020845">
    <property type="entry name" value="AMP-binding_CS"/>
</dbReference>
<name>A0ABP9BKG5_9MICC</name>
<proteinExistence type="predicted"/>
<dbReference type="Gene3D" id="3.40.50.12780">
    <property type="entry name" value="N-terminal domain of ligase-like"/>
    <property type="match status" value="1"/>
</dbReference>
<dbReference type="Gene3D" id="3.30.300.30">
    <property type="match status" value="1"/>
</dbReference>
<keyword evidence="3" id="KW-0436">Ligase</keyword>
<dbReference type="PROSITE" id="PS00455">
    <property type="entry name" value="AMP_BINDING"/>
    <property type="match status" value="1"/>
</dbReference>
<gene>
    <name evidence="3" type="ORF">GCM10023352_12990</name>
</gene>
<dbReference type="Proteomes" id="UP001500187">
    <property type="component" value="Unassembled WGS sequence"/>
</dbReference>
<dbReference type="Pfam" id="PF00501">
    <property type="entry name" value="AMP-binding"/>
    <property type="match status" value="1"/>
</dbReference>
<reference evidence="4" key="1">
    <citation type="journal article" date="2019" name="Int. J. Syst. Evol. Microbiol.">
        <title>The Global Catalogue of Microorganisms (GCM) 10K type strain sequencing project: providing services to taxonomists for standard genome sequencing and annotation.</title>
        <authorList>
            <consortium name="The Broad Institute Genomics Platform"/>
            <consortium name="The Broad Institute Genome Sequencing Center for Infectious Disease"/>
            <person name="Wu L."/>
            <person name="Ma J."/>
        </authorList>
    </citation>
    <scope>NUCLEOTIDE SEQUENCE [LARGE SCALE GENOMIC DNA]</scope>
    <source>
        <strain evidence="4">JCM 18541</strain>
    </source>
</reference>
<keyword evidence="4" id="KW-1185">Reference proteome</keyword>
<sequence length="518" mass="55337">MIQSLTSKPTEQSNLCFLLTRQASSRDLALQWEGGQLTYQELVGKIDVAREWLVDRGVSHGDRVALALPNVPQMVALYYATLALGAIAVPLHPLLSAREVQYQVQDAGARLLLVWAGTRVAGELADLDMTAVNAGLSAVEVIDGSVIFEGKAETHFRPCAVETDAPAVLLYTSGTTGQPKGATLSHANMLSNARSCAQVFGFKPTDTIFGGLPLFHAFGQTVSMNAVFAAGASIALLPRFTPQGAAALCADTGVTVFAAVPSMYSAIANYLETDTALADRLRGSLRFGISGGAALPSSVHADIDRLVDFPVYEGYGLSETSPVVSFNQAEFGLVIGSVGRPLPGVLVEVRDEQGHPLGADQPGQLWVSGPNVMTGYWQNPEANEAVFDGDWFATGDVARLDSQGNIYIVDRLKDMILRNGNSVYPREIEDVLYTHPQVSLAAVVGTADLQVGEEIVAVIVPRTADLTESEGDELVAELDHLCRQQLASYKYPRSFLLRAELPLGPTGKILKRQLAASL</sequence>
<dbReference type="GO" id="GO:0016874">
    <property type="term" value="F:ligase activity"/>
    <property type="evidence" value="ECO:0007669"/>
    <property type="project" value="UniProtKB-KW"/>
</dbReference>
<protein>
    <submittedName>
        <fullName evidence="3">Long-chain fatty acid--CoA ligase</fullName>
    </submittedName>
</protein>
<dbReference type="PANTHER" id="PTHR43767:SF12">
    <property type="entry name" value="AMP-DEPENDENT SYNTHETASE AND LIGASE"/>
    <property type="match status" value="1"/>
</dbReference>
<comment type="caution">
    <text evidence="3">The sequence shown here is derived from an EMBL/GenBank/DDBJ whole genome shotgun (WGS) entry which is preliminary data.</text>
</comment>
<dbReference type="InterPro" id="IPR025110">
    <property type="entry name" value="AMP-bd_C"/>
</dbReference>
<evidence type="ECO:0000259" key="1">
    <source>
        <dbReference type="Pfam" id="PF00501"/>
    </source>
</evidence>
<dbReference type="InterPro" id="IPR045851">
    <property type="entry name" value="AMP-bd_C_sf"/>
</dbReference>
<accession>A0ABP9BKG5</accession>
<dbReference type="InterPro" id="IPR050237">
    <property type="entry name" value="ATP-dep_AMP-bd_enzyme"/>
</dbReference>
<organism evidence="3 4">
    <name type="scientific">Rothia endophytica</name>
    <dbReference type="NCBI Taxonomy" id="1324766"/>
    <lineage>
        <taxon>Bacteria</taxon>
        <taxon>Bacillati</taxon>
        <taxon>Actinomycetota</taxon>
        <taxon>Actinomycetes</taxon>
        <taxon>Micrococcales</taxon>
        <taxon>Micrococcaceae</taxon>
        <taxon>Rothia</taxon>
    </lineage>
</organism>
<feature type="domain" description="AMP-dependent synthetase/ligase" evidence="1">
    <location>
        <begin position="26"/>
        <end position="377"/>
    </location>
</feature>
<dbReference type="SUPFAM" id="SSF56801">
    <property type="entry name" value="Acetyl-CoA synthetase-like"/>
    <property type="match status" value="1"/>
</dbReference>
<feature type="domain" description="AMP-binding enzyme C-terminal" evidence="2">
    <location>
        <begin position="427"/>
        <end position="508"/>
    </location>
</feature>
<dbReference type="EMBL" id="BAABKP010000002">
    <property type="protein sequence ID" value="GAA4795231.1"/>
    <property type="molecule type" value="Genomic_DNA"/>
</dbReference>
<dbReference type="PANTHER" id="PTHR43767">
    <property type="entry name" value="LONG-CHAIN-FATTY-ACID--COA LIGASE"/>
    <property type="match status" value="1"/>
</dbReference>
<dbReference type="Pfam" id="PF13193">
    <property type="entry name" value="AMP-binding_C"/>
    <property type="match status" value="1"/>
</dbReference>
<evidence type="ECO:0000259" key="2">
    <source>
        <dbReference type="Pfam" id="PF13193"/>
    </source>
</evidence>
<dbReference type="InterPro" id="IPR000873">
    <property type="entry name" value="AMP-dep_synth/lig_dom"/>
</dbReference>